<dbReference type="InterPro" id="IPR058647">
    <property type="entry name" value="BSH_CzcB-like"/>
</dbReference>
<organism evidence="3 4">
    <name type="scientific">Paenibacillus contaminans</name>
    <dbReference type="NCBI Taxonomy" id="450362"/>
    <lineage>
        <taxon>Bacteria</taxon>
        <taxon>Bacillati</taxon>
        <taxon>Bacillota</taxon>
        <taxon>Bacilli</taxon>
        <taxon>Bacillales</taxon>
        <taxon>Paenibacillaceae</taxon>
        <taxon>Paenibacillus</taxon>
    </lineage>
</organism>
<reference evidence="3 4" key="1">
    <citation type="journal article" date="2009" name="Int. J. Syst. Evol. Microbiol.">
        <title>Paenibacillus contaminans sp. nov., isolated from a contaminated laboratory plate.</title>
        <authorList>
            <person name="Chou J.H."/>
            <person name="Lee J.H."/>
            <person name="Lin M.C."/>
            <person name="Chang P.S."/>
            <person name="Arun A.B."/>
            <person name="Young C.C."/>
            <person name="Chen W.M."/>
        </authorList>
    </citation>
    <scope>NUCLEOTIDE SEQUENCE [LARGE SCALE GENOMIC DNA]</scope>
    <source>
        <strain evidence="3 4">CKOBP-6</strain>
    </source>
</reference>
<name>A0A329MP23_9BACL</name>
<dbReference type="RefSeq" id="WP_113030595.1">
    <property type="nucleotide sequence ID" value="NZ_QMFB01000004.1"/>
</dbReference>
<evidence type="ECO:0000313" key="3">
    <source>
        <dbReference type="EMBL" id="RAV21504.1"/>
    </source>
</evidence>
<protein>
    <submittedName>
        <fullName evidence="3">RND transporter</fullName>
    </submittedName>
</protein>
<keyword evidence="4" id="KW-1185">Reference proteome</keyword>
<dbReference type="GO" id="GO:1990281">
    <property type="term" value="C:efflux pump complex"/>
    <property type="evidence" value="ECO:0007669"/>
    <property type="project" value="TreeGrafter"/>
</dbReference>
<evidence type="ECO:0000259" key="2">
    <source>
        <dbReference type="Pfam" id="PF25973"/>
    </source>
</evidence>
<comment type="caution">
    <text evidence="3">The sequence shown here is derived from an EMBL/GenBank/DDBJ whole genome shotgun (WGS) entry which is preliminary data.</text>
</comment>
<dbReference type="Proteomes" id="UP000250369">
    <property type="component" value="Unassembled WGS sequence"/>
</dbReference>
<dbReference type="OrthoDB" id="2547524at2"/>
<feature type="domain" description="CzcB-like barrel-sandwich hybrid" evidence="2">
    <location>
        <begin position="81"/>
        <end position="194"/>
    </location>
</feature>
<evidence type="ECO:0000256" key="1">
    <source>
        <dbReference type="SAM" id="Coils"/>
    </source>
</evidence>
<keyword evidence="1" id="KW-0175">Coiled coil</keyword>
<sequence length="386" mass="42462">MELSKEQVDRKRKRWISAVMLLLFGLLLFFTLFSNTLQSVTLPKVRADPATRGGLTYTLKGSGVLRPVNQAELPNPAGWKVRQVLVKQGEAVKKGQKLVVYESTSAEAELEDEIAQLEKQTIVLENVWDQFKASAINENESGTKEIKRELETRKIDISMQQRKIDMQRELLKQRKELAAPFDGIVLKMNAVEGLASISQPDVVMSNSDLGYRLDIVADGDLVDRLGLAANQPIELTAAASGEQPVRVLEGMIEKIAEAGSRASGSSDGGIGAPAAVQQKQLLIHVANSALKGGEQVSVKLARSSSEKGWMIPNEAVHREGERLFIFKVEQQRGALGNVFVARKVLVEASGVNDRETMIPADRLYEGDLIILESSEPLQDGNRIRLQ</sequence>
<accession>A0A329MP23</accession>
<dbReference type="Gene3D" id="2.40.420.20">
    <property type="match status" value="1"/>
</dbReference>
<dbReference type="GO" id="GO:0015562">
    <property type="term" value="F:efflux transmembrane transporter activity"/>
    <property type="evidence" value="ECO:0007669"/>
    <property type="project" value="TreeGrafter"/>
</dbReference>
<dbReference type="SUPFAM" id="SSF111369">
    <property type="entry name" value="HlyD-like secretion proteins"/>
    <property type="match status" value="1"/>
</dbReference>
<gene>
    <name evidence="3" type="ORF">DQG23_09540</name>
</gene>
<dbReference type="AlphaFoldDB" id="A0A329MP23"/>
<dbReference type="PANTHER" id="PTHR30469:SF15">
    <property type="entry name" value="HLYD FAMILY OF SECRETION PROTEINS"/>
    <property type="match status" value="1"/>
</dbReference>
<dbReference type="PANTHER" id="PTHR30469">
    <property type="entry name" value="MULTIDRUG RESISTANCE PROTEIN MDTA"/>
    <property type="match status" value="1"/>
</dbReference>
<dbReference type="Pfam" id="PF25973">
    <property type="entry name" value="BSH_CzcB"/>
    <property type="match status" value="1"/>
</dbReference>
<evidence type="ECO:0000313" key="4">
    <source>
        <dbReference type="Proteomes" id="UP000250369"/>
    </source>
</evidence>
<dbReference type="EMBL" id="QMFB01000004">
    <property type="protein sequence ID" value="RAV21504.1"/>
    <property type="molecule type" value="Genomic_DNA"/>
</dbReference>
<feature type="coiled-coil region" evidence="1">
    <location>
        <begin position="100"/>
        <end position="127"/>
    </location>
</feature>
<proteinExistence type="predicted"/>
<dbReference type="Gene3D" id="2.40.50.100">
    <property type="match status" value="1"/>
</dbReference>